<name>A0A6C0BHF5_9ZZZZ</name>
<sequence>MPKKSKKTKADEKEDAFERLYAFLAASTPGLPSLEKIPLPKVEKIKEPTQEEKEKEKAEFDKLYRQLSSLSTRRKHPLTTDIPKIEHVEDNSKIEHVEDVSKIEHVEDVSKIEHVEDVSKIEHVQDVSKIEHVPSSDQFEEIYAQIVHIIAMKSQMQSVKLVKQDPVKPVKLVKQKMKEILQCKACCKIFSTKGCFTRHQHTSSICQSLLSLPADQQHPVVEIPIHVKVNEYLEQAITGEPLQCRFCLAKFLNRGNHHKHYQTALPCNRMAYAEFKRIVAQ</sequence>
<accession>A0A6C0BHF5</accession>
<dbReference type="AlphaFoldDB" id="A0A6C0BHF5"/>
<reference evidence="1" key="1">
    <citation type="journal article" date="2020" name="Nature">
        <title>Giant virus diversity and host interactions through global metagenomics.</title>
        <authorList>
            <person name="Schulz F."/>
            <person name="Roux S."/>
            <person name="Paez-Espino D."/>
            <person name="Jungbluth S."/>
            <person name="Walsh D.A."/>
            <person name="Denef V.J."/>
            <person name="McMahon K.D."/>
            <person name="Konstantinidis K.T."/>
            <person name="Eloe-Fadrosh E.A."/>
            <person name="Kyrpides N.C."/>
            <person name="Woyke T."/>
        </authorList>
    </citation>
    <scope>NUCLEOTIDE SEQUENCE</scope>
    <source>
        <strain evidence="1">GVMAG-M-3300013004-44</strain>
    </source>
</reference>
<proteinExistence type="predicted"/>
<organism evidence="1">
    <name type="scientific">viral metagenome</name>
    <dbReference type="NCBI Taxonomy" id="1070528"/>
    <lineage>
        <taxon>unclassified sequences</taxon>
        <taxon>metagenomes</taxon>
        <taxon>organismal metagenomes</taxon>
    </lineage>
</organism>
<dbReference type="EMBL" id="MN739154">
    <property type="protein sequence ID" value="QHS90979.1"/>
    <property type="molecule type" value="Genomic_DNA"/>
</dbReference>
<evidence type="ECO:0000313" key="1">
    <source>
        <dbReference type="EMBL" id="QHS90979.1"/>
    </source>
</evidence>
<protein>
    <submittedName>
        <fullName evidence="1">Uncharacterized protein</fullName>
    </submittedName>
</protein>